<keyword evidence="4" id="KW-1185">Reference proteome</keyword>
<dbReference type="InterPro" id="IPR022939">
    <property type="entry name" value="Nb(III)_bact/plant"/>
</dbReference>
<comment type="cofactor">
    <cofactor evidence="1">
        <name>heme b</name>
        <dbReference type="ChEBI" id="CHEBI:60344"/>
    </cofactor>
    <text evidence="1">Binds 1 heme b group per subunit, that coordinates a highly solvent-exposed Fe(III) atom.</text>
</comment>
<proteinExistence type="inferred from homology"/>
<dbReference type="PANTHER" id="PTHR15854">
    <property type="entry name" value="THAP4 PROTEIN"/>
    <property type="match status" value="1"/>
</dbReference>
<comment type="function">
    <text evidence="1">Heme-binding protein able to scavenge peroxynitrite and to protect free L-tyrosine against peroxynitrite-mediated nitration, by acting as a peroxynitrite isomerase that converts peroxynitrite to nitrate. Therefore, this protein likely plays a role in peroxynitrite sensing and in the detoxification of reactive nitrogen and oxygen species (RNS and ROS, respectively). Is able to bind nitric oxide (NO) in vitro, but may act as a sensor of peroxynitrite levels in vivo.</text>
</comment>
<keyword evidence="1" id="KW-0479">Metal-binding</keyword>
<dbReference type="InterPro" id="IPR045165">
    <property type="entry name" value="Nitrobindin"/>
</dbReference>
<feature type="short sequence motif" description="GXWXGXG" evidence="1">
    <location>
        <begin position="23"/>
        <end position="29"/>
    </location>
</feature>
<comment type="domain">
    <text evidence="1">Forms a 10-stranded antiparallel beta-barrel structure able to accommodate a hydrophobic ligand in its interior. In fact, this fold hosts the heme group, which is located in a wide surface cleft.</text>
</comment>
<dbReference type="HAMAP" id="MF_01297">
    <property type="entry name" value="nitrobindin"/>
    <property type="match status" value="1"/>
</dbReference>
<evidence type="ECO:0000313" key="4">
    <source>
        <dbReference type="Proteomes" id="UP000824504"/>
    </source>
</evidence>
<comment type="pathway">
    <text evidence="1">Nitrogen metabolism.</text>
</comment>
<dbReference type="CDD" id="cd07828">
    <property type="entry name" value="lipocalin_heme-bd-THAP4-like"/>
    <property type="match status" value="1"/>
</dbReference>
<keyword evidence="1" id="KW-0413">Isomerase</keyword>
<gene>
    <name evidence="3" type="ORF">KDB89_11525</name>
</gene>
<dbReference type="Proteomes" id="UP000824504">
    <property type="component" value="Chromosome"/>
</dbReference>
<dbReference type="InterPro" id="IPR014878">
    <property type="entry name" value="THAP4-like_heme-bd"/>
</dbReference>
<evidence type="ECO:0000256" key="1">
    <source>
        <dbReference type="HAMAP-Rule" id="MF_01297"/>
    </source>
</evidence>
<protein>
    <recommendedName>
        <fullName evidence="1">Peroxynitrite isomerase</fullName>
        <ecNumber evidence="1">5.99.-.-</ecNumber>
    </recommendedName>
    <alternativeName>
        <fullName evidence="1">Ferric nitrobindin</fullName>
        <shortName evidence="1">Nb(III)</shortName>
    </alternativeName>
</protein>
<comment type="similarity">
    <text evidence="1">Belongs to the nitrobindin family.</text>
</comment>
<keyword evidence="1" id="KW-0349">Heme</keyword>
<keyword evidence="1" id="KW-0408">Iron</keyword>
<name>A0ABX8SJQ9_9ACTN</name>
<dbReference type="EC" id="5.99.-.-" evidence="1"/>
<comment type="caution">
    <text evidence="1">Lacks conserved residue(s) required for the propagation of feature annotation.</text>
</comment>
<feature type="domain" description="THAP4-like heme-binding" evidence="2">
    <location>
        <begin position="15"/>
        <end position="167"/>
    </location>
</feature>
<organism evidence="3 4">
    <name type="scientific">Tessaracoccus palaemonis</name>
    <dbReference type="NCBI Taxonomy" id="2829499"/>
    <lineage>
        <taxon>Bacteria</taxon>
        <taxon>Bacillati</taxon>
        <taxon>Actinomycetota</taxon>
        <taxon>Actinomycetes</taxon>
        <taxon>Propionibacteriales</taxon>
        <taxon>Propionibacteriaceae</taxon>
        <taxon>Tessaracoccus</taxon>
    </lineage>
</organism>
<sequence>MNIDIEVPEGLNPKLTALGWLVGRWEGTGKGTDHEGNEFQFEQRIEFSHNGGDYLFYAAQSFKLGADDEADGEPLGMESGFWRPRADASVEVVLANAHGWTEVLVGKIQVTRIDLLSDAVVRTEHADVTHSAGQRLYGKVDGQLMYALDRATTEHELRPHMWAQLKRV</sequence>
<dbReference type="EMBL" id="CP079216">
    <property type="protein sequence ID" value="QXT62373.1"/>
    <property type="molecule type" value="Genomic_DNA"/>
</dbReference>
<comment type="catalytic activity">
    <reaction evidence="1">
        <text>peroxynitrite = nitrate</text>
        <dbReference type="Rhea" id="RHEA:63116"/>
        <dbReference type="ChEBI" id="CHEBI:17632"/>
        <dbReference type="ChEBI" id="CHEBI:25941"/>
    </reaction>
</comment>
<dbReference type="PANTHER" id="PTHR15854:SF4">
    <property type="entry name" value="PEROXYNITRITE ISOMERASE THAP4"/>
    <property type="match status" value="1"/>
</dbReference>
<evidence type="ECO:0000313" key="3">
    <source>
        <dbReference type="EMBL" id="QXT62373.1"/>
    </source>
</evidence>
<feature type="binding site" description="axial binding residue" evidence="1">
    <location>
        <position position="160"/>
    </location>
    <ligand>
        <name>heme b</name>
        <dbReference type="ChEBI" id="CHEBI:60344"/>
    </ligand>
    <ligandPart>
        <name>Fe</name>
        <dbReference type="ChEBI" id="CHEBI:18248"/>
    </ligandPart>
</feature>
<dbReference type="Pfam" id="PF08768">
    <property type="entry name" value="THAP4_heme-bd"/>
    <property type="match status" value="1"/>
</dbReference>
<accession>A0ABX8SJQ9</accession>
<evidence type="ECO:0000259" key="2">
    <source>
        <dbReference type="Pfam" id="PF08768"/>
    </source>
</evidence>
<reference evidence="3 4" key="1">
    <citation type="submission" date="2021-07" db="EMBL/GenBank/DDBJ databases">
        <title>complete genome sequencing of Tessaracoccus sp.J1M15.</title>
        <authorList>
            <person name="Bae J.-W."/>
            <person name="Kim D.-y."/>
        </authorList>
    </citation>
    <scope>NUCLEOTIDE SEQUENCE [LARGE SCALE GENOMIC DNA]</scope>
    <source>
        <strain evidence="3 4">J1M15</strain>
    </source>
</reference>
<dbReference type="RefSeq" id="WP_219081178.1">
    <property type="nucleotide sequence ID" value="NZ_CP079216.1"/>
</dbReference>